<dbReference type="EMBL" id="DMAI01000355">
    <property type="protein sequence ID" value="HAE50005.1"/>
    <property type="molecule type" value="Genomic_DNA"/>
</dbReference>
<dbReference type="Proteomes" id="UP000257706">
    <property type="component" value="Unassembled WGS sequence"/>
</dbReference>
<sequence>MTTDGEGAARALERLRAAWREGIKSGDAGETDFDALRRKARARFLATRETDGREGGSPPPRG</sequence>
<organism evidence="1 2">
    <name type="scientific">Tistrella mobilis</name>
    <dbReference type="NCBI Taxonomy" id="171437"/>
    <lineage>
        <taxon>Bacteria</taxon>
        <taxon>Pseudomonadati</taxon>
        <taxon>Pseudomonadota</taxon>
        <taxon>Alphaproteobacteria</taxon>
        <taxon>Geminicoccales</taxon>
        <taxon>Geminicoccaceae</taxon>
        <taxon>Tistrella</taxon>
    </lineage>
</organism>
<evidence type="ECO:0000313" key="1">
    <source>
        <dbReference type="EMBL" id="HAE50005.1"/>
    </source>
</evidence>
<proteinExistence type="predicted"/>
<evidence type="ECO:0000313" key="2">
    <source>
        <dbReference type="Proteomes" id="UP000257706"/>
    </source>
</evidence>
<gene>
    <name evidence="1" type="ORF">DCK97_21555</name>
</gene>
<protein>
    <submittedName>
        <fullName evidence="1">Uncharacterized protein</fullName>
    </submittedName>
</protein>
<accession>A0A3B9IQC7</accession>
<dbReference type="AlphaFoldDB" id="A0A3B9IQC7"/>
<name>A0A3B9IQC7_9PROT</name>
<comment type="caution">
    <text evidence="1">The sequence shown here is derived from an EMBL/GenBank/DDBJ whole genome shotgun (WGS) entry which is preliminary data.</text>
</comment>
<reference evidence="1 2" key="1">
    <citation type="journal article" date="2018" name="Nat. Biotechnol.">
        <title>A standardized bacterial taxonomy based on genome phylogeny substantially revises the tree of life.</title>
        <authorList>
            <person name="Parks D.H."/>
            <person name="Chuvochina M."/>
            <person name="Waite D.W."/>
            <person name="Rinke C."/>
            <person name="Skarshewski A."/>
            <person name="Chaumeil P.A."/>
            <person name="Hugenholtz P."/>
        </authorList>
    </citation>
    <scope>NUCLEOTIDE SEQUENCE [LARGE SCALE GENOMIC DNA]</scope>
    <source>
        <strain evidence="1">UBA8739</strain>
    </source>
</reference>